<feature type="region of interest" description="Disordered" evidence="1">
    <location>
        <begin position="129"/>
        <end position="158"/>
    </location>
</feature>
<comment type="caution">
    <text evidence="2">The sequence shown here is derived from an EMBL/GenBank/DDBJ whole genome shotgun (WGS) entry which is preliminary data.</text>
</comment>
<dbReference type="Proteomes" id="UP001168098">
    <property type="component" value="Unassembled WGS sequence"/>
</dbReference>
<feature type="compositionally biased region" description="Basic and acidic residues" evidence="1">
    <location>
        <begin position="335"/>
        <end position="351"/>
    </location>
</feature>
<keyword evidence="3" id="KW-1185">Reference proteome</keyword>
<gene>
    <name evidence="2" type="ORF">PVL29_002248</name>
</gene>
<evidence type="ECO:0000256" key="1">
    <source>
        <dbReference type="SAM" id="MobiDB-lite"/>
    </source>
</evidence>
<feature type="region of interest" description="Disordered" evidence="1">
    <location>
        <begin position="50"/>
        <end position="72"/>
    </location>
</feature>
<feature type="region of interest" description="Disordered" evidence="1">
    <location>
        <begin position="313"/>
        <end position="360"/>
    </location>
</feature>
<evidence type="ECO:0000313" key="3">
    <source>
        <dbReference type="Proteomes" id="UP001168098"/>
    </source>
</evidence>
<dbReference type="AlphaFoldDB" id="A0AA39AGF1"/>
<name>A0AA39AGF1_VITRO</name>
<dbReference type="PANTHER" id="PTHR34285">
    <property type="entry name" value="OS08G0510800 PROTEIN"/>
    <property type="match status" value="1"/>
</dbReference>
<organism evidence="2 3">
    <name type="scientific">Vitis rotundifolia</name>
    <name type="common">Muscadine grape</name>
    <dbReference type="NCBI Taxonomy" id="103349"/>
    <lineage>
        <taxon>Eukaryota</taxon>
        <taxon>Viridiplantae</taxon>
        <taxon>Streptophyta</taxon>
        <taxon>Embryophyta</taxon>
        <taxon>Tracheophyta</taxon>
        <taxon>Spermatophyta</taxon>
        <taxon>Magnoliopsida</taxon>
        <taxon>eudicotyledons</taxon>
        <taxon>Gunneridae</taxon>
        <taxon>Pentapetalae</taxon>
        <taxon>rosids</taxon>
        <taxon>Vitales</taxon>
        <taxon>Vitaceae</taxon>
        <taxon>Viteae</taxon>
        <taxon>Vitis</taxon>
    </lineage>
</organism>
<accession>A0AA39AGF1</accession>
<feature type="compositionally biased region" description="Low complexity" evidence="1">
    <location>
        <begin position="55"/>
        <end position="72"/>
    </location>
</feature>
<reference evidence="2 3" key="1">
    <citation type="journal article" date="2023" name="BMC Biotechnol.">
        <title>Vitis rotundifolia cv Carlos genome sequencing.</title>
        <authorList>
            <person name="Huff M."/>
            <person name="Hulse-Kemp A."/>
            <person name="Scheffler B."/>
            <person name="Youngblood R."/>
            <person name="Simpson S."/>
            <person name="Babiker E."/>
            <person name="Staton M."/>
        </authorList>
    </citation>
    <scope>NUCLEOTIDE SEQUENCE [LARGE SCALE GENOMIC DNA]</scope>
    <source>
        <tissue evidence="2">Leaf</tissue>
    </source>
</reference>
<proteinExistence type="predicted"/>
<sequence>MKLSLKNTDDQRHYPLIKAKIPITVFNLPFTTSVATTHPSAVSFSLSTNFSSGPSLKLSTNTSSATTTSPPPLSFSLKSGTGLFGSPKNSPLLISAHFTLFPSPNPNPTFTLQIKPRFGDFSLLKTTFSNPTANPKPDAKSCSVSDSNGEVENGFVPGEPLGWRELTMGSCSGQDGLQNPNLSPNPNVNGMFGSEVWKMDSCGGKGGIWSGFAVTARTVLPVTKRVAVNCRWGVNFPEKGTKLPFLTVDKVEIERVEEVKDVKVKSVKSDSGDLELLKGMCFWMKRDLEVLEKENREMKQNLEEIRSGLSPRKYGGDSIGVGRKAVPQSGENSGDFERWRSKKSSEEEKGRRESKKSVTLASDVESELQRAIMAASS</sequence>
<dbReference type="PANTHER" id="PTHR34285:SF6">
    <property type="entry name" value="TRANSMEMBRANE PROTEIN"/>
    <property type="match status" value="1"/>
</dbReference>
<dbReference type="EMBL" id="JARBHA010000002">
    <property type="protein sequence ID" value="KAJ9707166.1"/>
    <property type="molecule type" value="Genomic_DNA"/>
</dbReference>
<evidence type="ECO:0000313" key="2">
    <source>
        <dbReference type="EMBL" id="KAJ9707166.1"/>
    </source>
</evidence>
<protein>
    <submittedName>
        <fullName evidence="2">Uncharacterized protein</fullName>
    </submittedName>
</protein>